<accession>A0A918K9P0</accession>
<feature type="compositionally biased region" description="Polar residues" evidence="1">
    <location>
        <begin position="54"/>
        <end position="81"/>
    </location>
</feature>
<protein>
    <submittedName>
        <fullName evidence="2">Uncharacterized protein</fullName>
    </submittedName>
</protein>
<sequence length="104" mass="10799">MFALADVQAEEGADVTDVDHVRPSVVLARPSHGTDRHIHIAKSLPACEEASGHAPNQRSVDASGVGDTTPQDMRSTGGESHANSEGRAPRCGATKTVMGGDPRT</sequence>
<organism evidence="2 3">
    <name type="scientific">Streptomyces fructofermentans</name>
    <dbReference type="NCBI Taxonomy" id="152141"/>
    <lineage>
        <taxon>Bacteria</taxon>
        <taxon>Bacillati</taxon>
        <taxon>Actinomycetota</taxon>
        <taxon>Actinomycetes</taxon>
        <taxon>Kitasatosporales</taxon>
        <taxon>Streptomycetaceae</taxon>
        <taxon>Streptomyces</taxon>
    </lineage>
</organism>
<evidence type="ECO:0000313" key="3">
    <source>
        <dbReference type="Proteomes" id="UP000645555"/>
    </source>
</evidence>
<dbReference type="AlphaFoldDB" id="A0A918K9P0"/>
<reference evidence="2" key="1">
    <citation type="journal article" date="2014" name="Int. J. Syst. Evol. Microbiol.">
        <title>Complete genome sequence of Corynebacterium casei LMG S-19264T (=DSM 44701T), isolated from a smear-ripened cheese.</title>
        <authorList>
            <consortium name="US DOE Joint Genome Institute (JGI-PGF)"/>
            <person name="Walter F."/>
            <person name="Albersmeier A."/>
            <person name="Kalinowski J."/>
            <person name="Ruckert C."/>
        </authorList>
    </citation>
    <scope>NUCLEOTIDE SEQUENCE</scope>
    <source>
        <strain evidence="2">JCM 4956</strain>
    </source>
</reference>
<reference evidence="2" key="2">
    <citation type="submission" date="2020-09" db="EMBL/GenBank/DDBJ databases">
        <authorList>
            <person name="Sun Q."/>
            <person name="Ohkuma M."/>
        </authorList>
    </citation>
    <scope>NUCLEOTIDE SEQUENCE</scope>
    <source>
        <strain evidence="2">JCM 4956</strain>
    </source>
</reference>
<evidence type="ECO:0000313" key="2">
    <source>
        <dbReference type="EMBL" id="GGX56151.1"/>
    </source>
</evidence>
<keyword evidence="3" id="KW-1185">Reference proteome</keyword>
<comment type="caution">
    <text evidence="2">The sequence shown here is derived from an EMBL/GenBank/DDBJ whole genome shotgun (WGS) entry which is preliminary data.</text>
</comment>
<evidence type="ECO:0000256" key="1">
    <source>
        <dbReference type="SAM" id="MobiDB-lite"/>
    </source>
</evidence>
<gene>
    <name evidence="2" type="ORF">GCM10010515_24390</name>
</gene>
<name>A0A918K9P0_9ACTN</name>
<dbReference type="EMBL" id="BMWD01000007">
    <property type="protein sequence ID" value="GGX56151.1"/>
    <property type="molecule type" value="Genomic_DNA"/>
</dbReference>
<proteinExistence type="predicted"/>
<dbReference type="Proteomes" id="UP000645555">
    <property type="component" value="Unassembled WGS sequence"/>
</dbReference>
<feature type="region of interest" description="Disordered" evidence="1">
    <location>
        <begin position="44"/>
        <end position="104"/>
    </location>
</feature>